<protein>
    <recommendedName>
        <fullName evidence="3">PepSY domain-containing protein</fullName>
    </recommendedName>
</protein>
<evidence type="ECO:0000313" key="4">
    <source>
        <dbReference type="EMBL" id="MBB4066174.1"/>
    </source>
</evidence>
<gene>
    <name evidence="4" type="ORF">GGR23_003389</name>
</gene>
<evidence type="ECO:0000256" key="2">
    <source>
        <dbReference type="SAM" id="SignalP"/>
    </source>
</evidence>
<feature type="compositionally biased region" description="Basic and acidic residues" evidence="1">
    <location>
        <begin position="58"/>
        <end position="68"/>
    </location>
</feature>
<dbReference type="AlphaFoldDB" id="A0A7W6NM19"/>
<feature type="signal peptide" evidence="2">
    <location>
        <begin position="1"/>
        <end position="20"/>
    </location>
</feature>
<proteinExistence type="predicted"/>
<dbReference type="Proteomes" id="UP000528286">
    <property type="component" value="Unassembled WGS sequence"/>
</dbReference>
<dbReference type="RefSeq" id="WP_183367460.1">
    <property type="nucleotide sequence ID" value="NZ_JACIEZ010000008.1"/>
</dbReference>
<feature type="domain" description="PepSY" evidence="3">
    <location>
        <begin position="34"/>
        <end position="101"/>
    </location>
</feature>
<dbReference type="InterPro" id="IPR025711">
    <property type="entry name" value="PepSY"/>
</dbReference>
<keyword evidence="2" id="KW-0732">Signal</keyword>
<dbReference type="EMBL" id="JACIEZ010000008">
    <property type="protein sequence ID" value="MBB4066174.1"/>
    <property type="molecule type" value="Genomic_DNA"/>
</dbReference>
<evidence type="ECO:0000313" key="5">
    <source>
        <dbReference type="Proteomes" id="UP000528286"/>
    </source>
</evidence>
<dbReference type="Pfam" id="PF13670">
    <property type="entry name" value="PepSY_2"/>
    <property type="match status" value="1"/>
</dbReference>
<accession>A0A7W6NM19</accession>
<name>A0A7W6NM19_9HYPH</name>
<reference evidence="4 5" key="1">
    <citation type="submission" date="2020-08" db="EMBL/GenBank/DDBJ databases">
        <title>Genomic Encyclopedia of Type Strains, Phase IV (KMG-IV): sequencing the most valuable type-strain genomes for metagenomic binning, comparative biology and taxonomic classification.</title>
        <authorList>
            <person name="Goeker M."/>
        </authorList>
    </citation>
    <scope>NUCLEOTIDE SEQUENCE [LARGE SCALE GENOMIC DNA]</scope>
    <source>
        <strain evidence="4 5">DSM 29853</strain>
    </source>
</reference>
<comment type="caution">
    <text evidence="4">The sequence shown here is derived from an EMBL/GenBank/DDBJ whole genome shotgun (WGS) entry which is preliminary data.</text>
</comment>
<evidence type="ECO:0000256" key="1">
    <source>
        <dbReference type="SAM" id="MobiDB-lite"/>
    </source>
</evidence>
<organism evidence="4 5">
    <name type="scientific">Gellertiella hungarica</name>
    <dbReference type="NCBI Taxonomy" id="1572859"/>
    <lineage>
        <taxon>Bacteria</taxon>
        <taxon>Pseudomonadati</taxon>
        <taxon>Pseudomonadota</taxon>
        <taxon>Alphaproteobacteria</taxon>
        <taxon>Hyphomicrobiales</taxon>
        <taxon>Rhizobiaceae</taxon>
        <taxon>Gellertiella</taxon>
    </lineage>
</organism>
<sequence length="107" mass="11528">MRKYVLIAAVGLFMPLSALAQTQNGTNSGTDAETPAVATPDTNNPSAPVPGENSFTEEQARERMQEAGYTDVKDLKLDDKGFWNATAMKGQTSVNLVMDYQGNVVTK</sequence>
<feature type="chain" id="PRO_5031120962" description="PepSY domain-containing protein" evidence="2">
    <location>
        <begin position="21"/>
        <end position="107"/>
    </location>
</feature>
<feature type="region of interest" description="Disordered" evidence="1">
    <location>
        <begin position="22"/>
        <end position="68"/>
    </location>
</feature>
<feature type="compositionally biased region" description="Polar residues" evidence="1">
    <location>
        <begin position="22"/>
        <end position="31"/>
    </location>
</feature>
<keyword evidence="5" id="KW-1185">Reference proteome</keyword>
<evidence type="ECO:0000259" key="3">
    <source>
        <dbReference type="Pfam" id="PF13670"/>
    </source>
</evidence>